<organism evidence="4">
    <name type="scientific">freshwater metagenome</name>
    <dbReference type="NCBI Taxonomy" id="449393"/>
    <lineage>
        <taxon>unclassified sequences</taxon>
        <taxon>metagenomes</taxon>
        <taxon>ecological metagenomes</taxon>
    </lineage>
</organism>
<evidence type="ECO:0000313" key="3">
    <source>
        <dbReference type="EMBL" id="CAB4806438.1"/>
    </source>
</evidence>
<dbReference type="EMBL" id="CAFBMT010000001">
    <property type="protein sequence ID" value="CAB4911142.1"/>
    <property type="molecule type" value="Genomic_DNA"/>
</dbReference>
<evidence type="ECO:0000313" key="4">
    <source>
        <dbReference type="EMBL" id="CAB4853564.1"/>
    </source>
</evidence>
<dbReference type="EMBL" id="CAESGF010000002">
    <property type="protein sequence ID" value="CAB4362646.1"/>
    <property type="molecule type" value="Genomic_DNA"/>
</dbReference>
<reference evidence="4" key="1">
    <citation type="submission" date="2020-05" db="EMBL/GenBank/DDBJ databases">
        <authorList>
            <person name="Chiriac C."/>
            <person name="Salcher M."/>
            <person name="Ghai R."/>
            <person name="Kavagutti S V."/>
        </authorList>
    </citation>
    <scope>NUCLEOTIDE SEQUENCE</scope>
</reference>
<name>A0A6J7C9G7_9ZZZZ</name>
<proteinExistence type="predicted"/>
<dbReference type="EMBL" id="CAFAAV010000021">
    <property type="protein sequence ID" value="CAB4806438.1"/>
    <property type="molecule type" value="Genomic_DNA"/>
</dbReference>
<dbReference type="EMBL" id="CAFBIY010000282">
    <property type="protein sequence ID" value="CAB4853564.1"/>
    <property type="molecule type" value="Genomic_DNA"/>
</dbReference>
<evidence type="ECO:0000313" key="5">
    <source>
        <dbReference type="EMBL" id="CAB4911142.1"/>
    </source>
</evidence>
<protein>
    <submittedName>
        <fullName evidence="4">Unannotated protein</fullName>
    </submittedName>
</protein>
<accession>A0A6J7C9G7</accession>
<gene>
    <name evidence="2" type="ORF">UFOPK2656_00429</name>
    <name evidence="3" type="ORF">UFOPK3099_00443</name>
    <name evidence="4" type="ORF">UFOPK3267_03096</name>
    <name evidence="5" type="ORF">UFOPK3651_00197</name>
    <name evidence="6" type="ORF">UFOPK3931_01092</name>
    <name evidence="1" type="ORF">UFOPK4189_00426</name>
</gene>
<evidence type="ECO:0000313" key="1">
    <source>
        <dbReference type="EMBL" id="CAB4362646.1"/>
    </source>
</evidence>
<dbReference type="SUPFAM" id="SSF159245">
    <property type="entry name" value="AttH-like"/>
    <property type="match status" value="1"/>
</dbReference>
<dbReference type="EMBL" id="CAEZYF010000002">
    <property type="protein sequence ID" value="CAB4707268.1"/>
    <property type="molecule type" value="Genomic_DNA"/>
</dbReference>
<evidence type="ECO:0000313" key="6">
    <source>
        <dbReference type="EMBL" id="CAB4985281.1"/>
    </source>
</evidence>
<dbReference type="AlphaFoldDB" id="A0A6J7C9G7"/>
<dbReference type="EMBL" id="CAFBOL010000021">
    <property type="protein sequence ID" value="CAB4985281.1"/>
    <property type="molecule type" value="Genomic_DNA"/>
</dbReference>
<sequence length="340" mass="37734">MRDLSNGMPTSRESIATADPGVPFWCENMLFAVHDPATNVSLWLHLGTVPNDWTMWHDMCYATLPGDEGVLSMWSFHRTAPELRPGGANTRFRCIEPFRRWHVSFDGYGLPTSNAEMAAGRAVEGIKQRFFVDLEIEFVTPVWDMHHDGMSDQGWAKEHYEQLYHATGTVQFGENTLPFDGYGWRDHSSGPRGGGGGAPWGGHSIIGSYYPESGRGWGLGHYWEPSGKISLSGAWVVLDDGVQINAEVVEVPRLRALTLDTEELPVKLRWSGGSLATTISTRTSLWMAMAKHLVVGKDLDGPGLMYVLNHGPALWDGEVGHTYCERSDLLNAFPENLHHG</sequence>
<evidence type="ECO:0000313" key="2">
    <source>
        <dbReference type="EMBL" id="CAB4707268.1"/>
    </source>
</evidence>